<evidence type="ECO:0000259" key="2">
    <source>
        <dbReference type="Pfam" id="PF12331"/>
    </source>
</evidence>
<gene>
    <name evidence="5" type="ORF">NA56DRAFT_680408</name>
</gene>
<feature type="compositionally biased region" description="Basic and acidic residues" evidence="1">
    <location>
        <begin position="237"/>
        <end position="252"/>
    </location>
</feature>
<evidence type="ECO:0000256" key="1">
    <source>
        <dbReference type="SAM" id="MobiDB-lite"/>
    </source>
</evidence>
<dbReference type="AlphaFoldDB" id="A0A2J6PYE7"/>
<evidence type="ECO:0000313" key="5">
    <source>
        <dbReference type="EMBL" id="PMD19059.1"/>
    </source>
</evidence>
<dbReference type="Pfam" id="PF21046">
    <property type="entry name" value="Rad26-like_C"/>
    <property type="match status" value="1"/>
</dbReference>
<feature type="region of interest" description="Disordered" evidence="1">
    <location>
        <begin position="237"/>
        <end position="328"/>
    </location>
</feature>
<dbReference type="InterPro" id="IPR022093">
    <property type="entry name" value="Rad26-like_helical"/>
</dbReference>
<feature type="region of interest" description="Disordered" evidence="1">
    <location>
        <begin position="73"/>
        <end position="108"/>
    </location>
</feature>
<protein>
    <recommendedName>
        <fullName evidence="7">DNA repair protein-like protein Rad26</fullName>
    </recommendedName>
</protein>
<accession>A0A2J6PYE7</accession>
<sequence length="733" mass="82202">MAGHDDGGSNYGDDDLDALAHDTLIELENNAIQATQAQRVKAAPSSDYGDDEFQEEDFDDAVVIDESRSTPVIVPSLRQNVPGPATQHDQFRQQRYGAGSNSSLASRQRYNPPPKFNEPSRVPPVPIVQNIRPVHQGGEEAQVPDVLSLQRQIEELLKERNALKEDINAKAGEIAIVRSKQEKTAKEHEREVAALRKLNEDRLAKQQKALEAARIAEKNAATERDFIKQDLAEESERVRRLNRQKAAEKKDGPSAVTTPKKKKTFAHRDGFDDDEIELLSPSKISPSKFQKRNIGSPSKPGKRKRKVVESPAGALEVTQTEDPSTLVPDPKATVLDEAIIASLQIQDERFDFIGTMLDHRADANHLRTLEELGKHSLPSTPNESFQSIILGRIPELGVKKSSKDLPIDFCELLVSIWKSCLEEKYYKPIFLFIDMLSFALELKTSLIAPHIIDSLVPVTQLTADLVAIPRFQSQPAEEFENDIDVGACMSLLYLIAQGCTSNLEHITRFWKLFRYDFMLIMLSTNQQQADYEIMLQLLSTSVFRDSFGAIPVEYPQDRQISWILDRFSYILYEVPYLPMSNDKFDLAVLSNIRIQILQLLTSMTRSPFASKAVAIHPLLIGRLVSLISDELDVLYDFQPQHEESSRTISLAVRLLYHLVTRYDNIIDMQKKLAVVPGGSQKHLLCLSRLSFSDDNLVLEAGIGADVAQCAMDMLDMSITPEEGEAIDSAFTSP</sequence>
<evidence type="ECO:0008006" key="7">
    <source>
        <dbReference type="Google" id="ProtNLM"/>
    </source>
</evidence>
<evidence type="ECO:0000259" key="4">
    <source>
        <dbReference type="Pfam" id="PF21048"/>
    </source>
</evidence>
<feature type="compositionally biased region" description="Polar residues" evidence="1">
    <location>
        <begin position="282"/>
        <end position="296"/>
    </location>
</feature>
<organism evidence="5 6">
    <name type="scientific">Hyaloscypha hepaticicola</name>
    <dbReference type="NCBI Taxonomy" id="2082293"/>
    <lineage>
        <taxon>Eukaryota</taxon>
        <taxon>Fungi</taxon>
        <taxon>Dikarya</taxon>
        <taxon>Ascomycota</taxon>
        <taxon>Pezizomycotina</taxon>
        <taxon>Leotiomycetes</taxon>
        <taxon>Helotiales</taxon>
        <taxon>Hyaloscyphaceae</taxon>
        <taxon>Hyaloscypha</taxon>
    </lineage>
</organism>
<dbReference type="EMBL" id="KZ613491">
    <property type="protein sequence ID" value="PMD19059.1"/>
    <property type="molecule type" value="Genomic_DNA"/>
</dbReference>
<dbReference type="Pfam" id="PF12331">
    <property type="entry name" value="Rad26-like_helical_rpts"/>
    <property type="match status" value="1"/>
</dbReference>
<feature type="compositionally biased region" description="Polar residues" evidence="1">
    <location>
        <begin position="99"/>
        <end position="108"/>
    </location>
</feature>
<keyword evidence="6" id="KW-1185">Reference proteome</keyword>
<dbReference type="Proteomes" id="UP000235672">
    <property type="component" value="Unassembled WGS sequence"/>
</dbReference>
<proteinExistence type="predicted"/>
<name>A0A2J6PYE7_9HELO</name>
<feature type="domain" description="Rad26-like N-terminal" evidence="4">
    <location>
        <begin position="352"/>
        <end position="400"/>
    </location>
</feature>
<dbReference type="STRING" id="1745343.A0A2J6PYE7"/>
<feature type="region of interest" description="Disordered" evidence="1">
    <location>
        <begin position="36"/>
        <end position="55"/>
    </location>
</feature>
<dbReference type="InterPro" id="IPR048380">
    <property type="entry name" value="Rad26-like_N"/>
</dbReference>
<feature type="domain" description="Rad26-like helical repeats" evidence="2">
    <location>
        <begin position="458"/>
        <end position="659"/>
    </location>
</feature>
<dbReference type="InterPro" id="IPR048379">
    <property type="entry name" value="Rad26-like_C"/>
</dbReference>
<reference evidence="5 6" key="1">
    <citation type="submission" date="2016-05" db="EMBL/GenBank/DDBJ databases">
        <title>A degradative enzymes factory behind the ericoid mycorrhizal symbiosis.</title>
        <authorList>
            <consortium name="DOE Joint Genome Institute"/>
            <person name="Martino E."/>
            <person name="Morin E."/>
            <person name="Grelet G."/>
            <person name="Kuo A."/>
            <person name="Kohler A."/>
            <person name="Daghino S."/>
            <person name="Barry K."/>
            <person name="Choi C."/>
            <person name="Cichocki N."/>
            <person name="Clum A."/>
            <person name="Copeland A."/>
            <person name="Hainaut M."/>
            <person name="Haridas S."/>
            <person name="Labutti K."/>
            <person name="Lindquist E."/>
            <person name="Lipzen A."/>
            <person name="Khouja H.-R."/>
            <person name="Murat C."/>
            <person name="Ohm R."/>
            <person name="Olson A."/>
            <person name="Spatafora J."/>
            <person name="Veneault-Fourrey C."/>
            <person name="Henrissat B."/>
            <person name="Grigoriev I."/>
            <person name="Martin F."/>
            <person name="Perotto S."/>
        </authorList>
    </citation>
    <scope>NUCLEOTIDE SEQUENCE [LARGE SCALE GENOMIC DNA]</scope>
    <source>
        <strain evidence="5 6">UAMH 7357</strain>
    </source>
</reference>
<evidence type="ECO:0000313" key="6">
    <source>
        <dbReference type="Proteomes" id="UP000235672"/>
    </source>
</evidence>
<dbReference type="Pfam" id="PF21048">
    <property type="entry name" value="Rad26-like_N"/>
    <property type="match status" value="1"/>
</dbReference>
<feature type="domain" description="Rad26-like C-terminal" evidence="3">
    <location>
        <begin position="666"/>
        <end position="730"/>
    </location>
</feature>
<dbReference type="OrthoDB" id="5245063at2759"/>
<evidence type="ECO:0000259" key="3">
    <source>
        <dbReference type="Pfam" id="PF21046"/>
    </source>
</evidence>